<dbReference type="EMBL" id="CP000379">
    <property type="protein sequence ID" value="ABF79471.1"/>
    <property type="molecule type" value="Genomic_DNA"/>
</dbReference>
<evidence type="ECO:0000313" key="1">
    <source>
        <dbReference type="EMBL" id="ABF79471.1"/>
    </source>
</evidence>
<reference evidence="1" key="1">
    <citation type="submission" date="2006-05" db="EMBL/GenBank/DDBJ databases">
        <title>Complete sequence of chromosome 2 of Burkholderia cenocepacia AU 1054.</title>
        <authorList>
            <consortium name="US DOE Joint Genome Institute"/>
            <person name="Copeland A."/>
            <person name="Lucas S."/>
            <person name="Lapidus A."/>
            <person name="Barry K."/>
            <person name="Detter J.C."/>
            <person name="Glavina del Rio T."/>
            <person name="Hammon N."/>
            <person name="Israni S."/>
            <person name="Dalin E."/>
            <person name="Tice H."/>
            <person name="Pitluck S."/>
            <person name="Chain P."/>
            <person name="Malfatti S."/>
            <person name="Shin M."/>
            <person name="Vergez L."/>
            <person name="Schmutz J."/>
            <person name="Larimer F."/>
            <person name="Land M."/>
            <person name="Hauser L."/>
            <person name="Kyrpides N."/>
            <person name="Lykidis A."/>
            <person name="LiPuma J.J."/>
            <person name="Konstantinidis K."/>
            <person name="Tiedje J.M."/>
            <person name="Richardson P."/>
        </authorList>
    </citation>
    <scope>NUCLEOTIDE SEQUENCE [LARGE SCALE GENOMIC DNA]</scope>
    <source>
        <strain evidence="1">AU 1054</strain>
    </source>
</reference>
<dbReference type="AlphaFoldDB" id="A0A0H2XYA4"/>
<proteinExistence type="predicted"/>
<accession>A0A0H2XYA4</accession>
<gene>
    <name evidence="1" type="ordered locus">Bcen_4590</name>
</gene>
<protein>
    <submittedName>
        <fullName evidence="1">Uncharacterized protein</fullName>
    </submittedName>
</protein>
<organism evidence="1">
    <name type="scientific">Burkholderia orbicola (strain AU 1054)</name>
    <dbReference type="NCBI Taxonomy" id="331271"/>
    <lineage>
        <taxon>Bacteria</taxon>
        <taxon>Pseudomonadati</taxon>
        <taxon>Pseudomonadota</taxon>
        <taxon>Betaproteobacteria</taxon>
        <taxon>Burkholderiales</taxon>
        <taxon>Burkholderiaceae</taxon>
        <taxon>Burkholderia</taxon>
        <taxon>Burkholderia cepacia complex</taxon>
        <taxon>Burkholderia orbicola</taxon>
    </lineage>
</organism>
<sequence length="103" mass="11203">MKGSTRSAHVVLTLDALVDACVRFDPSDGDQRLIVRTLVVPMLARRLKWLGLLLRASPRSEATRTMLERIEGALACAAARLEAARRPSADTATNAVPRRGPRA</sequence>
<dbReference type="HOGENOM" id="CLU_2258396_0_0_4"/>
<name>A0A0H2XYA4_BURO1</name>